<organism evidence="3 4">
    <name type="scientific">Shackletoniella antarctica</name>
    <dbReference type="NCBI Taxonomy" id="268115"/>
    <lineage>
        <taxon>Bacteria</taxon>
        <taxon>Bacillati</taxon>
        <taxon>Cyanobacteriota</taxon>
        <taxon>Cyanophyceae</taxon>
        <taxon>Oculatellales</taxon>
        <taxon>Oculatellaceae</taxon>
        <taxon>Shackletoniella</taxon>
    </lineage>
</organism>
<dbReference type="AlphaFoldDB" id="A0A2W4YG49"/>
<accession>A0A2W4YG49</accession>
<dbReference type="EMBL" id="QBMN01000053">
    <property type="protein sequence ID" value="PZO42058.1"/>
    <property type="molecule type" value="Genomic_DNA"/>
</dbReference>
<comment type="caution">
    <text evidence="3">The sequence shown here is derived from an EMBL/GenBank/DDBJ whole genome shotgun (WGS) entry which is preliminary data.</text>
</comment>
<protein>
    <submittedName>
        <fullName evidence="3">Metal-binding protein</fullName>
    </submittedName>
</protein>
<dbReference type="PANTHER" id="PTHR39339">
    <property type="entry name" value="SLR1444 PROTEIN"/>
    <property type="match status" value="1"/>
</dbReference>
<feature type="domain" description="CHAD" evidence="2">
    <location>
        <begin position="7"/>
        <end position="318"/>
    </location>
</feature>
<evidence type="ECO:0000256" key="1">
    <source>
        <dbReference type="SAM" id="MobiDB-lite"/>
    </source>
</evidence>
<reference evidence="4" key="1">
    <citation type="submission" date="2018-04" db="EMBL/GenBank/DDBJ databases">
        <authorList>
            <person name="Cornet L."/>
        </authorList>
    </citation>
    <scope>NUCLEOTIDE SEQUENCE [LARGE SCALE GENOMIC DNA]</scope>
</reference>
<dbReference type="SMART" id="SM00880">
    <property type="entry name" value="CHAD"/>
    <property type="match status" value="1"/>
</dbReference>
<sequence>MAATPQNITLGELAQAAIADYLKHTVAYKKLVLTDADPENLHQMRVGLRRLRTAVQVFDAGLDLPKAGREPRIAALGLKLGRLRDLDVTRLSLCDRYAPDLPAEEHQYLGVVLLHLAKQRHKTFKRVKQLLKGDRYGKFKQALTTWVEKPTYKAIAALPAEQAMPDLVLPLVSQLWLHPGWLVGAKAVNTKAGSAKAAHSGIQVHSRLSQAAVDTLISDQGAVLHSLRKQVKRVRYQLRLVADLYPRALEDDIQRLSDLQDTLGDLQDSTVLEDFIAAVVPDAKAQMPTLFALLADSRHRAWKQWQSHQQHYLDASQRQRLRLALLHPGDSAAQTPNLKTPDLKAPAAEKTAPETNGATASQSRRRAAAKGKAAGDQTSRRKSKSKSKSKPSAARSADQP</sequence>
<feature type="region of interest" description="Disordered" evidence="1">
    <location>
        <begin position="328"/>
        <end position="400"/>
    </location>
</feature>
<evidence type="ECO:0000313" key="4">
    <source>
        <dbReference type="Proteomes" id="UP000249081"/>
    </source>
</evidence>
<dbReference type="Pfam" id="PF05235">
    <property type="entry name" value="CHAD"/>
    <property type="match status" value="1"/>
</dbReference>
<evidence type="ECO:0000313" key="3">
    <source>
        <dbReference type="EMBL" id="PZO42058.1"/>
    </source>
</evidence>
<dbReference type="Gene3D" id="1.40.20.10">
    <property type="entry name" value="CHAD domain"/>
    <property type="match status" value="1"/>
</dbReference>
<dbReference type="Proteomes" id="UP000249081">
    <property type="component" value="Unassembled WGS sequence"/>
</dbReference>
<dbReference type="PROSITE" id="PS51708">
    <property type="entry name" value="CHAD"/>
    <property type="match status" value="1"/>
</dbReference>
<evidence type="ECO:0000259" key="2">
    <source>
        <dbReference type="PROSITE" id="PS51708"/>
    </source>
</evidence>
<dbReference type="PANTHER" id="PTHR39339:SF1">
    <property type="entry name" value="CHAD DOMAIN-CONTAINING PROTEIN"/>
    <property type="match status" value="1"/>
</dbReference>
<dbReference type="InterPro" id="IPR038186">
    <property type="entry name" value="CHAD_dom_sf"/>
</dbReference>
<name>A0A2W4YG49_9CYAN</name>
<feature type="compositionally biased region" description="Low complexity" evidence="1">
    <location>
        <begin position="390"/>
        <end position="400"/>
    </location>
</feature>
<dbReference type="InterPro" id="IPR007899">
    <property type="entry name" value="CHAD_dom"/>
</dbReference>
<gene>
    <name evidence="3" type="ORF">DCF17_09425</name>
</gene>
<feature type="compositionally biased region" description="Basic residues" evidence="1">
    <location>
        <begin position="380"/>
        <end position="389"/>
    </location>
</feature>
<proteinExistence type="predicted"/>
<reference evidence="3 4" key="2">
    <citation type="submission" date="2018-06" db="EMBL/GenBank/DDBJ databases">
        <title>Metagenomic assembly of (sub)arctic Cyanobacteria and their associated microbiome from non-axenic cultures.</title>
        <authorList>
            <person name="Baurain D."/>
        </authorList>
    </citation>
    <scope>NUCLEOTIDE SEQUENCE [LARGE SCALE GENOMIC DNA]</scope>
    <source>
        <strain evidence="3">ULC041bin1</strain>
    </source>
</reference>